<accession>A0A1H4RRG5</accession>
<keyword evidence="1" id="KW-0812">Transmembrane</keyword>
<organism evidence="3 4">
    <name type="scientific">Bradyrhizobium lablabi</name>
    <dbReference type="NCBI Taxonomy" id="722472"/>
    <lineage>
        <taxon>Bacteria</taxon>
        <taxon>Pseudomonadati</taxon>
        <taxon>Pseudomonadota</taxon>
        <taxon>Alphaproteobacteria</taxon>
        <taxon>Hyphomicrobiales</taxon>
        <taxon>Nitrobacteraceae</taxon>
        <taxon>Bradyrhizobium</taxon>
    </lineage>
</organism>
<reference evidence="3 4" key="1">
    <citation type="submission" date="2016-10" db="EMBL/GenBank/DDBJ databases">
        <authorList>
            <person name="de Groot N.N."/>
        </authorList>
    </citation>
    <scope>NUCLEOTIDE SEQUENCE [LARGE SCALE GENOMIC DNA]</scope>
    <source>
        <strain evidence="3 4">GAS522</strain>
    </source>
</reference>
<keyword evidence="1" id="KW-0472">Membrane</keyword>
<protein>
    <submittedName>
        <fullName evidence="3">PEP-CTERM protein-sorting domain-containing protein</fullName>
    </submittedName>
</protein>
<proteinExistence type="predicted"/>
<name>A0A1H4RRG5_9BRAD</name>
<keyword evidence="2" id="KW-0732">Signal</keyword>
<evidence type="ECO:0000313" key="3">
    <source>
        <dbReference type="EMBL" id="SEC34502.1"/>
    </source>
</evidence>
<gene>
    <name evidence="3" type="ORF">SAMN05444171_1195</name>
</gene>
<evidence type="ECO:0000256" key="1">
    <source>
        <dbReference type="SAM" id="Phobius"/>
    </source>
</evidence>
<sequence>MKKFMMLVIPPLLLATGVAPASAEVLPNAISYEYFGIGYASAILTSDTLGTLDYSGRQGCGGTCSATTQLGSSPSVSATVNQVYFDIFHTGGGEVQAKLAYYVEYVNPVAGSYAVNLHATDSIFAPDHSAVSASLLFGQAGTSTAYFNNFASLTFQETQCVNGCPSAAPNPTGAFIPNNEVQMVANTPYLVQLTVLLDPTSSGVQISGSIDPVFSTDIVGGHFIYSPGVFDVATAVPESSTWAMMILGFAGVGFMAYRRKSKPALMAA</sequence>
<feature type="chain" id="PRO_5010336427" evidence="2">
    <location>
        <begin position="24"/>
        <end position="268"/>
    </location>
</feature>
<dbReference type="InterPro" id="IPR013424">
    <property type="entry name" value="Ice-binding_C"/>
</dbReference>
<dbReference type="EMBL" id="FNTI01000001">
    <property type="protein sequence ID" value="SEC34502.1"/>
    <property type="molecule type" value="Genomic_DNA"/>
</dbReference>
<feature type="transmembrane region" description="Helical" evidence="1">
    <location>
        <begin position="240"/>
        <end position="257"/>
    </location>
</feature>
<dbReference type="Proteomes" id="UP000183208">
    <property type="component" value="Unassembled WGS sequence"/>
</dbReference>
<evidence type="ECO:0000256" key="2">
    <source>
        <dbReference type="SAM" id="SignalP"/>
    </source>
</evidence>
<dbReference type="NCBIfam" id="TIGR02595">
    <property type="entry name" value="PEP_CTERM"/>
    <property type="match status" value="1"/>
</dbReference>
<evidence type="ECO:0000313" key="4">
    <source>
        <dbReference type="Proteomes" id="UP000183208"/>
    </source>
</evidence>
<dbReference type="AlphaFoldDB" id="A0A1H4RRG5"/>
<feature type="signal peptide" evidence="2">
    <location>
        <begin position="1"/>
        <end position="23"/>
    </location>
</feature>
<keyword evidence="1" id="KW-1133">Transmembrane helix</keyword>